<gene>
    <name evidence="2" type="ORF">MKQ68_17355</name>
</gene>
<dbReference type="RefSeq" id="WP_264280219.1">
    <property type="nucleotide sequence ID" value="NZ_CP107006.1"/>
</dbReference>
<dbReference type="Proteomes" id="UP001162741">
    <property type="component" value="Chromosome"/>
</dbReference>
<feature type="chain" id="PRO_5047509178" evidence="1">
    <location>
        <begin position="22"/>
        <end position="652"/>
    </location>
</feature>
<feature type="signal peptide" evidence="1">
    <location>
        <begin position="1"/>
        <end position="21"/>
    </location>
</feature>
<keyword evidence="3" id="KW-1185">Reference proteome</keyword>
<evidence type="ECO:0000313" key="3">
    <source>
        <dbReference type="Proteomes" id="UP001162741"/>
    </source>
</evidence>
<evidence type="ECO:0000313" key="2">
    <source>
        <dbReference type="EMBL" id="UYQ91856.1"/>
    </source>
</evidence>
<accession>A0ABY6J0F8</accession>
<name>A0ABY6J0F8_9BACT</name>
<keyword evidence="1" id="KW-0732">Signal</keyword>
<evidence type="ECO:0000256" key="1">
    <source>
        <dbReference type="SAM" id="SignalP"/>
    </source>
</evidence>
<dbReference type="EMBL" id="CP107006">
    <property type="protein sequence ID" value="UYQ91856.1"/>
    <property type="molecule type" value="Genomic_DNA"/>
</dbReference>
<dbReference type="SUPFAM" id="SSF47781">
    <property type="entry name" value="RuvA domain 2-like"/>
    <property type="match status" value="1"/>
</dbReference>
<reference evidence="2" key="1">
    <citation type="submission" date="2022-10" db="EMBL/GenBank/DDBJ databases">
        <title>Chitinophaga sp. nov., isolated from soil.</title>
        <authorList>
            <person name="Jeon C.O."/>
        </authorList>
    </citation>
    <scope>NUCLEOTIDE SEQUENCE</scope>
    <source>
        <strain evidence="2">R8</strain>
    </source>
</reference>
<sequence length="652" mass="73650">MAAARVLVAGLLLFAPVLLHAQEELQQEVAVSLEQQEAADEQTEDDAQWQQLHAYTRHQLNLNKVDELSLQALGLLTPLEVTAFMRYRSLYGPLLSIYELQAVPGWDLATVRRLLPFVKVSDGVEGAPLLVDYHRRGQHTVLLRHTHRLHTTDDYLGSPDKLMFRYRYSFPGYASSGVTAEKDAGEQFLKGAQRKGFDFYSAHLYIARWRRVQALALGDYVVNLGQGLIQWHSMALGKGAAVMQVKREGEVLRPYTSAGEYYFFRGAGTTLTHKRWSVTGFASMRKLDAGGDGQGITSLISSGYHRDSNEVSKIGRVRQMSYGGCIQYSIKGGRVGLNVIGHRLSAPLLPETTLYGKFAVTGSETLNASIDYSKGVRNLHFFGELARDRKGRWAMLQGLLASLSAGVDASLIYRQYDRAYQSMYPNAFAANTKPVNETGLYIGLLLRPRPGWELAAYTDIYRHPWLKFRVNAPSSGMDALVMATWRPSKVVETVVRYTWKEQMLNESGGAGLPYVGLVRTSNLRWHTELKTVSNVLLRTRIEMNQRERESAVGRGWLFYQELQTRIPGTPLRVSGRLTRFDVSGEGNGLYASENGMLYDYAMSRFSGIGWQWYLNMQYKLSKSVTCWFRVHRTREQAAAEPMLLQWQVIAHW</sequence>
<proteinExistence type="predicted"/>
<organism evidence="2 3">
    <name type="scientific">Chitinophaga horti</name>
    <dbReference type="NCBI Taxonomy" id="2920382"/>
    <lineage>
        <taxon>Bacteria</taxon>
        <taxon>Pseudomonadati</taxon>
        <taxon>Bacteroidota</taxon>
        <taxon>Chitinophagia</taxon>
        <taxon>Chitinophagales</taxon>
        <taxon>Chitinophagaceae</taxon>
        <taxon>Chitinophaga</taxon>
    </lineage>
</organism>
<dbReference type="InterPro" id="IPR010994">
    <property type="entry name" value="RuvA_2-like"/>
</dbReference>
<protein>
    <submittedName>
        <fullName evidence="2">Helix-hairpin-helix domain-containing protein</fullName>
    </submittedName>
</protein>